<keyword evidence="4" id="KW-0238">DNA-binding</keyword>
<dbReference type="InterPro" id="IPR036388">
    <property type="entry name" value="WH-like_DNA-bd_sf"/>
</dbReference>
<dbReference type="RefSeq" id="WP_171782117.1">
    <property type="nucleotide sequence ID" value="NZ_BAAAML010000002.1"/>
</dbReference>
<dbReference type="Gene3D" id="1.10.10.10">
    <property type="entry name" value="Winged helix-like DNA-binding domain superfamily/Winged helix DNA-binding domain"/>
    <property type="match status" value="1"/>
</dbReference>
<dbReference type="InterPro" id="IPR013249">
    <property type="entry name" value="RNA_pol_sigma70_r4_t2"/>
</dbReference>
<dbReference type="NCBIfam" id="TIGR02937">
    <property type="entry name" value="sigma70-ECF"/>
    <property type="match status" value="1"/>
</dbReference>
<protein>
    <submittedName>
        <fullName evidence="8">RNA polymerase sigma-70 factor (ECF subfamily)</fullName>
    </submittedName>
</protein>
<dbReference type="CDD" id="cd06171">
    <property type="entry name" value="Sigma70_r4"/>
    <property type="match status" value="1"/>
</dbReference>
<evidence type="ECO:0000259" key="7">
    <source>
        <dbReference type="Pfam" id="PF08281"/>
    </source>
</evidence>
<comment type="caution">
    <text evidence="8">The sequence shown here is derived from an EMBL/GenBank/DDBJ whole genome shotgun (WGS) entry which is preliminary data.</text>
</comment>
<evidence type="ECO:0000313" key="9">
    <source>
        <dbReference type="Proteomes" id="UP000757540"/>
    </source>
</evidence>
<dbReference type="InterPro" id="IPR013325">
    <property type="entry name" value="RNA_pol_sigma_r2"/>
</dbReference>
<accession>A0ABX1ZZ76</accession>
<dbReference type="SUPFAM" id="SSF88946">
    <property type="entry name" value="Sigma2 domain of RNA polymerase sigma factors"/>
    <property type="match status" value="1"/>
</dbReference>
<dbReference type="InterPro" id="IPR007627">
    <property type="entry name" value="RNA_pol_sigma70_r2"/>
</dbReference>
<evidence type="ECO:0000256" key="1">
    <source>
        <dbReference type="ARBA" id="ARBA00010641"/>
    </source>
</evidence>
<feature type="domain" description="RNA polymerase sigma factor 70 region 4 type 2" evidence="7">
    <location>
        <begin position="146"/>
        <end position="195"/>
    </location>
</feature>
<proteinExistence type="inferred from homology"/>
<keyword evidence="5" id="KW-0804">Transcription</keyword>
<gene>
    <name evidence="8" type="ORF">HDG69_000407</name>
</gene>
<evidence type="ECO:0000259" key="6">
    <source>
        <dbReference type="Pfam" id="PF04542"/>
    </source>
</evidence>
<dbReference type="SUPFAM" id="SSF88659">
    <property type="entry name" value="Sigma3 and sigma4 domains of RNA polymerase sigma factors"/>
    <property type="match status" value="1"/>
</dbReference>
<dbReference type="Pfam" id="PF08281">
    <property type="entry name" value="Sigma70_r4_2"/>
    <property type="match status" value="1"/>
</dbReference>
<evidence type="ECO:0000256" key="3">
    <source>
        <dbReference type="ARBA" id="ARBA00023082"/>
    </source>
</evidence>
<organism evidence="8 9">
    <name type="scientific">Isoptericola halotolerans</name>
    <dbReference type="NCBI Taxonomy" id="300560"/>
    <lineage>
        <taxon>Bacteria</taxon>
        <taxon>Bacillati</taxon>
        <taxon>Actinomycetota</taxon>
        <taxon>Actinomycetes</taxon>
        <taxon>Micrococcales</taxon>
        <taxon>Promicromonosporaceae</taxon>
        <taxon>Isoptericola</taxon>
    </lineage>
</organism>
<evidence type="ECO:0000313" key="8">
    <source>
        <dbReference type="EMBL" id="NOV95854.1"/>
    </source>
</evidence>
<feature type="domain" description="RNA polymerase sigma-70 region 2" evidence="6">
    <location>
        <begin position="63"/>
        <end position="122"/>
    </location>
</feature>
<dbReference type="Pfam" id="PF04542">
    <property type="entry name" value="Sigma70_r2"/>
    <property type="match status" value="1"/>
</dbReference>
<dbReference type="InterPro" id="IPR013324">
    <property type="entry name" value="RNA_pol_sigma_r3/r4-like"/>
</dbReference>
<evidence type="ECO:0000256" key="5">
    <source>
        <dbReference type="ARBA" id="ARBA00023163"/>
    </source>
</evidence>
<dbReference type="InterPro" id="IPR039425">
    <property type="entry name" value="RNA_pol_sigma-70-like"/>
</dbReference>
<dbReference type="Gene3D" id="1.10.1740.10">
    <property type="match status" value="1"/>
</dbReference>
<keyword evidence="9" id="KW-1185">Reference proteome</keyword>
<name>A0ABX1ZZ76_9MICO</name>
<dbReference type="EMBL" id="JABEZU010000001">
    <property type="protein sequence ID" value="NOV95854.1"/>
    <property type="molecule type" value="Genomic_DNA"/>
</dbReference>
<sequence>MRGDGMLDGLARALEGADPATARRIAFEAADDDALATLARYAADGDELAVELLVELLDDSGVVRRFVRAALLDENDVDDVSQDVLISVATSIHGFAGTSRVTTWVHSIVRRRVVDHLRRRRATTSLPDDDIGPGERMSSMLATRASVRDALSGLPEIYRAPVALRDIDGLTYAQVAERLCRPVGTVKAQVSRGRALVAARLGEM</sequence>
<dbReference type="PANTHER" id="PTHR43133">
    <property type="entry name" value="RNA POLYMERASE ECF-TYPE SIGMA FACTO"/>
    <property type="match status" value="1"/>
</dbReference>
<evidence type="ECO:0000256" key="4">
    <source>
        <dbReference type="ARBA" id="ARBA00023125"/>
    </source>
</evidence>
<keyword evidence="3" id="KW-0731">Sigma factor</keyword>
<evidence type="ECO:0000256" key="2">
    <source>
        <dbReference type="ARBA" id="ARBA00023015"/>
    </source>
</evidence>
<reference evidence="8 9" key="1">
    <citation type="submission" date="2020-05" db="EMBL/GenBank/DDBJ databases">
        <title>Genomic Encyclopedia of Type Strains, Phase III (KMG-III): the genomes of soil and plant-associated and newly described type strains.</title>
        <authorList>
            <person name="Whitman W."/>
        </authorList>
    </citation>
    <scope>NUCLEOTIDE SEQUENCE [LARGE SCALE GENOMIC DNA]</scope>
    <source>
        <strain evidence="8 9">KCTC 19046</strain>
    </source>
</reference>
<comment type="similarity">
    <text evidence="1">Belongs to the sigma-70 factor family. ECF subfamily.</text>
</comment>
<keyword evidence="2" id="KW-0805">Transcription regulation</keyword>
<dbReference type="InterPro" id="IPR014284">
    <property type="entry name" value="RNA_pol_sigma-70_dom"/>
</dbReference>
<dbReference type="Proteomes" id="UP000757540">
    <property type="component" value="Unassembled WGS sequence"/>
</dbReference>
<dbReference type="PANTHER" id="PTHR43133:SF8">
    <property type="entry name" value="RNA POLYMERASE SIGMA FACTOR HI_1459-RELATED"/>
    <property type="match status" value="1"/>
</dbReference>